<evidence type="ECO:0000313" key="2">
    <source>
        <dbReference type="Proteomes" id="UP000054387"/>
    </source>
</evidence>
<accession>A0A0W1RDR9</accession>
<proteinExistence type="predicted"/>
<dbReference type="RefSeq" id="WP_058580136.1">
    <property type="nucleotide sequence ID" value="NZ_LOPU01000004.1"/>
</dbReference>
<comment type="caution">
    <text evidence="1">The sequence shown here is derived from an EMBL/GenBank/DDBJ whole genome shotgun (WGS) entry which is preliminary data.</text>
</comment>
<dbReference type="EMBL" id="LOPU01000004">
    <property type="protein sequence ID" value="KTG11403.1"/>
    <property type="molecule type" value="Genomic_DNA"/>
</dbReference>
<protein>
    <recommendedName>
        <fullName evidence="3">GIY-YIG domain-containing protein</fullName>
    </recommendedName>
</protein>
<gene>
    <name evidence="1" type="ORF">AUR64_03880</name>
</gene>
<dbReference type="Proteomes" id="UP000054387">
    <property type="component" value="Unassembled WGS sequence"/>
</dbReference>
<reference evidence="1 2" key="1">
    <citation type="submission" date="2015-12" db="EMBL/GenBank/DDBJ databases">
        <title>Haloprofundus marisrubri gen. nov., sp. nov., an extremely halophilic archaeon isolated from the Discovery deep brine-seawater interface in the Red Sea.</title>
        <authorList>
            <person name="Zhang G."/>
            <person name="Stingl U."/>
            <person name="Rashid M."/>
        </authorList>
    </citation>
    <scope>NUCLEOTIDE SEQUENCE [LARGE SCALE GENOMIC DNA]</scope>
    <source>
        <strain evidence="1 2">SB9</strain>
    </source>
</reference>
<evidence type="ECO:0000313" key="1">
    <source>
        <dbReference type="EMBL" id="KTG11403.1"/>
    </source>
</evidence>
<dbReference type="OrthoDB" id="350637at2157"/>
<name>A0A0W1RDR9_9EURY</name>
<dbReference type="InterPro" id="IPR035901">
    <property type="entry name" value="GIY-YIG_endonuc_sf"/>
</dbReference>
<dbReference type="Gene3D" id="3.40.1440.10">
    <property type="entry name" value="GIY-YIG endonuclease"/>
    <property type="match status" value="1"/>
</dbReference>
<keyword evidence="2" id="KW-1185">Reference proteome</keyword>
<organism evidence="1 2">
    <name type="scientific">Haloprofundus marisrubri</name>
    <dbReference type="NCBI Taxonomy" id="1514971"/>
    <lineage>
        <taxon>Archaea</taxon>
        <taxon>Methanobacteriati</taxon>
        <taxon>Methanobacteriota</taxon>
        <taxon>Stenosarchaea group</taxon>
        <taxon>Halobacteria</taxon>
        <taxon>Halobacteriales</taxon>
        <taxon>Haloferacaceae</taxon>
        <taxon>Haloprofundus</taxon>
    </lineage>
</organism>
<dbReference type="AlphaFoldDB" id="A0A0W1RDR9"/>
<sequence>MFDLDDRPAYVGRSSNLYSRLRQHFVRQDSSVVSYGRLDIWDISHVDWWSTEKDKISEKALLAHHSPYLNFGSEREYPDKSYDINLENPDGTVELLAESEQEFRSIPYNRSKQKLEHLSRMVDKIKYAGHSADTRKTLLVHQEILQENLAEFLDLDGTQ</sequence>
<evidence type="ECO:0008006" key="3">
    <source>
        <dbReference type="Google" id="ProtNLM"/>
    </source>
</evidence>